<accession>A0A0P7ZK50</accession>
<reference evidence="3 4" key="1">
    <citation type="submission" date="2015-09" db="EMBL/GenBank/DDBJ databases">
        <title>Identification and resolution of microdiversity through metagenomic sequencing of parallel consortia.</title>
        <authorList>
            <person name="Nelson W.C."/>
            <person name="Romine M.F."/>
            <person name="Lindemann S.R."/>
        </authorList>
    </citation>
    <scope>NUCLEOTIDE SEQUENCE [LARGE SCALE GENOMIC DNA]</scope>
    <source>
        <strain evidence="3">Ana</strain>
    </source>
</reference>
<comment type="caution">
    <text evidence="3">The sequence shown here is derived from an EMBL/GenBank/DDBJ whole genome shotgun (WGS) entry which is preliminary data.</text>
</comment>
<dbReference type="Pfam" id="PF01926">
    <property type="entry name" value="MMR_HSR1"/>
    <property type="match status" value="1"/>
</dbReference>
<dbReference type="GO" id="GO:0005525">
    <property type="term" value="F:GTP binding"/>
    <property type="evidence" value="ECO:0007669"/>
    <property type="project" value="InterPro"/>
</dbReference>
<gene>
    <name evidence="3" type="primary">yfjP</name>
    <name evidence="3" type="ORF">HLUCCA11_11840</name>
</gene>
<feature type="domain" description="G" evidence="2">
    <location>
        <begin position="319"/>
        <end position="441"/>
    </location>
</feature>
<dbReference type="EMBL" id="LJZR01000014">
    <property type="protein sequence ID" value="KPQ35104.1"/>
    <property type="molecule type" value="Genomic_DNA"/>
</dbReference>
<dbReference type="GO" id="GO:0030488">
    <property type="term" value="P:tRNA methylation"/>
    <property type="evidence" value="ECO:0007669"/>
    <property type="project" value="TreeGrafter"/>
</dbReference>
<dbReference type="STRING" id="1666911.HLUCCA11_11840"/>
<organism evidence="3 4">
    <name type="scientific">Phormidesmis priestleyi Ana</name>
    <dbReference type="NCBI Taxonomy" id="1666911"/>
    <lineage>
        <taxon>Bacteria</taxon>
        <taxon>Bacillati</taxon>
        <taxon>Cyanobacteriota</taxon>
        <taxon>Cyanophyceae</taxon>
        <taxon>Leptolyngbyales</taxon>
        <taxon>Leptolyngbyaceae</taxon>
        <taxon>Phormidesmis</taxon>
    </lineage>
</organism>
<evidence type="ECO:0000259" key="2">
    <source>
        <dbReference type="Pfam" id="PF01926"/>
    </source>
</evidence>
<proteinExistence type="predicted"/>
<protein>
    <submittedName>
        <fullName evidence="3">GTP-binding protein YfjP</fullName>
    </submittedName>
</protein>
<dbReference type="Gene3D" id="3.40.50.300">
    <property type="entry name" value="P-loop containing nucleotide triphosphate hydrolases"/>
    <property type="match status" value="1"/>
</dbReference>
<dbReference type="InterPro" id="IPR006073">
    <property type="entry name" value="GTP-bd"/>
</dbReference>
<dbReference type="AlphaFoldDB" id="A0A0P7ZK50"/>
<dbReference type="InterPro" id="IPR027417">
    <property type="entry name" value="P-loop_NTPase"/>
</dbReference>
<dbReference type="GO" id="GO:0005829">
    <property type="term" value="C:cytosol"/>
    <property type="evidence" value="ECO:0007669"/>
    <property type="project" value="TreeGrafter"/>
</dbReference>
<evidence type="ECO:0000313" key="4">
    <source>
        <dbReference type="Proteomes" id="UP000050465"/>
    </source>
</evidence>
<keyword evidence="1" id="KW-0472">Membrane</keyword>
<dbReference type="PANTHER" id="PTHR42714:SF2">
    <property type="entry name" value="TRNA MODIFICATION GTPASE GTPBP3, MITOCHONDRIAL"/>
    <property type="match status" value="1"/>
</dbReference>
<dbReference type="PATRIC" id="fig|1666911.3.peg.4436"/>
<name>A0A0P7ZK50_9CYAN</name>
<keyword evidence="1" id="KW-0812">Transmembrane</keyword>
<evidence type="ECO:0000313" key="3">
    <source>
        <dbReference type="EMBL" id="KPQ35104.1"/>
    </source>
</evidence>
<evidence type="ECO:0000256" key="1">
    <source>
        <dbReference type="SAM" id="Phobius"/>
    </source>
</evidence>
<dbReference type="PRINTS" id="PR00449">
    <property type="entry name" value="RASTRNSFRMNG"/>
</dbReference>
<dbReference type="PANTHER" id="PTHR42714">
    <property type="entry name" value="TRNA MODIFICATION GTPASE GTPBP3"/>
    <property type="match status" value="1"/>
</dbReference>
<keyword evidence="1" id="KW-1133">Transmembrane helix</keyword>
<sequence length="671" mass="73660">MKVLRIKSWQVAVLVAPIVAIALFLLIAAGQQIRTWGLNWIWAVVIFVLLGWRWLLVRWSRPDLAQAQALVSEVTAELEAELDADTLAVNVNATDAADRGADGSAKPASEAARVEAVLTEVLQQAQDDPPVWDDWALFWQRCLALVKAVSQVYHPEVKRPLLNIYVPEAYGLIRGTVDDTDRMMQKLAPVLGQVSVGQMVEGVEIYRKLEPSAKKLIKTLNWAQWVLNPAAAIARQTSAKYADQANQQILLNLSNLLREAALRNLAQQAVALYGGGAKVSLAEMTTHASAIAPAKTQTIQEILERAEPTAEVEQKPVSILLVGRTGAGKSSVINTLFQSEQAAVDVLPSTDTIQSYRWQGANLVKTGADADSSREALILWDTPGYEQVAREDLRSQVIDYASQADLLLLVTPALDPALQVDADFLQAVRAEVADVPIIAVVSQVDKLRPIREWSPPYYWRTGAWPKETAIREAVNYRSDQLGGLCEQVLPLVTQDASRMAWGEDDLSAALIEAIAPAKQLRLARFLRSRTARTATATKIIDRYSFQMTTTEGLAKLLKSPILQFISTMTTGTPALGAVLTEKIPVEEIPLVLGKLQMAYELFALLSETSGWQSTGTAGFDLLALWPLLLKNNGPADQQAWALGQALIEYWTQVISVDQVESRMAFYLSNPS</sequence>
<feature type="transmembrane region" description="Helical" evidence="1">
    <location>
        <begin position="40"/>
        <end position="56"/>
    </location>
</feature>
<dbReference type="GO" id="GO:0002098">
    <property type="term" value="P:tRNA wobble uridine modification"/>
    <property type="evidence" value="ECO:0007669"/>
    <property type="project" value="TreeGrafter"/>
</dbReference>
<dbReference type="Proteomes" id="UP000050465">
    <property type="component" value="Unassembled WGS sequence"/>
</dbReference>
<dbReference type="SUPFAM" id="SSF52540">
    <property type="entry name" value="P-loop containing nucleoside triphosphate hydrolases"/>
    <property type="match status" value="1"/>
</dbReference>